<proteinExistence type="inferred from homology"/>
<dbReference type="InterPro" id="IPR003439">
    <property type="entry name" value="ABC_transporter-like_ATP-bd"/>
</dbReference>
<comment type="caution">
    <text evidence="7">The sequence shown here is derived from an EMBL/GenBank/DDBJ whole genome shotgun (WGS) entry which is preliminary data.</text>
</comment>
<dbReference type="PROSITE" id="PS50893">
    <property type="entry name" value="ABC_TRANSPORTER_2"/>
    <property type="match status" value="1"/>
</dbReference>
<dbReference type="Gene3D" id="3.40.50.300">
    <property type="entry name" value="P-loop containing nucleotide triphosphate hydrolases"/>
    <property type="match status" value="1"/>
</dbReference>
<comment type="similarity">
    <text evidence="1">Belongs to the ABC transporter superfamily.</text>
</comment>
<dbReference type="SMART" id="SM00382">
    <property type="entry name" value="AAA"/>
    <property type="match status" value="1"/>
</dbReference>
<evidence type="ECO:0000313" key="8">
    <source>
        <dbReference type="Proteomes" id="UP001387293"/>
    </source>
</evidence>
<organism evidence="7 8">
    <name type="scientific">Mesorhizobium salmacidum</name>
    <dbReference type="NCBI Taxonomy" id="3015171"/>
    <lineage>
        <taxon>Bacteria</taxon>
        <taxon>Pseudomonadati</taxon>
        <taxon>Pseudomonadota</taxon>
        <taxon>Alphaproteobacteria</taxon>
        <taxon>Hyphomicrobiales</taxon>
        <taxon>Phyllobacteriaceae</taxon>
        <taxon>Mesorhizobium</taxon>
    </lineage>
</organism>
<dbReference type="GO" id="GO:0005524">
    <property type="term" value="F:ATP binding"/>
    <property type="evidence" value="ECO:0007669"/>
    <property type="project" value="UniProtKB-KW"/>
</dbReference>
<feature type="domain" description="ABC transporter" evidence="6">
    <location>
        <begin position="7"/>
        <end position="238"/>
    </location>
</feature>
<dbReference type="Pfam" id="PF00005">
    <property type="entry name" value="ABC_tran"/>
    <property type="match status" value="1"/>
</dbReference>
<keyword evidence="4 7" id="KW-0067">ATP-binding</keyword>
<dbReference type="EMBL" id="JAPYKS010000042">
    <property type="protein sequence ID" value="MEI9412912.1"/>
    <property type="molecule type" value="Genomic_DNA"/>
</dbReference>
<evidence type="ECO:0000256" key="1">
    <source>
        <dbReference type="ARBA" id="ARBA00005417"/>
    </source>
</evidence>
<evidence type="ECO:0000256" key="4">
    <source>
        <dbReference type="ARBA" id="ARBA00022840"/>
    </source>
</evidence>
<dbReference type="SUPFAM" id="SSF52540">
    <property type="entry name" value="P-loop containing nucleoside triphosphate hydrolases"/>
    <property type="match status" value="1"/>
</dbReference>
<evidence type="ECO:0000256" key="3">
    <source>
        <dbReference type="ARBA" id="ARBA00022741"/>
    </source>
</evidence>
<evidence type="ECO:0000259" key="6">
    <source>
        <dbReference type="PROSITE" id="PS50893"/>
    </source>
</evidence>
<dbReference type="InterPro" id="IPR052156">
    <property type="entry name" value="BCAA_Transport_ATP-bd_LivF"/>
</dbReference>
<name>A0ABU8L5G8_9HYPH</name>
<dbReference type="RefSeq" id="WP_337109259.1">
    <property type="nucleotide sequence ID" value="NZ_JAPYKS010000042.1"/>
</dbReference>
<dbReference type="InterPro" id="IPR027417">
    <property type="entry name" value="P-loop_NTPase"/>
</dbReference>
<dbReference type="PANTHER" id="PTHR43820:SF6">
    <property type="entry name" value="ABC TRANSPORTER ATP-BINDING PROTEIN"/>
    <property type="match status" value="1"/>
</dbReference>
<keyword evidence="8" id="KW-1185">Reference proteome</keyword>
<sequence>MANDIALEISDWSVGYLDHPIVRDFSAVFPTGSVTSLIGGNGAGKSTLLKSIFGLNKHFTGKLTFEGKAVEGLSPAARLRSGIGIVPQGRCNFAQMSVHENLEMGAYLLPRASASAAIESVTELFPMLRRKWRQLAGNLSGGEQQILETAMVLENSPRLLLLDEPSLGLSPRMQSEVFETVNSIRGKGVTVIMAEQNVFGSLMISDRAIVLELGRKFADGPARDVMHDPRIKAAFLGGEPVVDTADV</sequence>
<evidence type="ECO:0000313" key="7">
    <source>
        <dbReference type="EMBL" id="MEI9412912.1"/>
    </source>
</evidence>
<gene>
    <name evidence="7" type="ORF">O7A60_29820</name>
</gene>
<evidence type="ECO:0000256" key="2">
    <source>
        <dbReference type="ARBA" id="ARBA00022448"/>
    </source>
</evidence>
<evidence type="ECO:0000256" key="5">
    <source>
        <dbReference type="ARBA" id="ARBA00022970"/>
    </source>
</evidence>
<keyword evidence="5" id="KW-0029">Amino-acid transport</keyword>
<dbReference type="Proteomes" id="UP001387293">
    <property type="component" value="Unassembled WGS sequence"/>
</dbReference>
<dbReference type="CDD" id="cd03224">
    <property type="entry name" value="ABC_TM1139_LivF_branched"/>
    <property type="match status" value="1"/>
</dbReference>
<keyword evidence="3" id="KW-0547">Nucleotide-binding</keyword>
<protein>
    <submittedName>
        <fullName evidence="7">ABC transporter ATP-binding protein</fullName>
    </submittedName>
</protein>
<reference evidence="7 8" key="1">
    <citation type="submission" date="2022-12" db="EMBL/GenBank/DDBJ databases">
        <authorList>
            <person name="Muema E."/>
        </authorList>
    </citation>
    <scope>NUCLEOTIDE SEQUENCE [LARGE SCALE GENOMIC DNA]</scope>
    <source>
        <strain evidence="8">1326</strain>
    </source>
</reference>
<accession>A0ABU8L5G8</accession>
<dbReference type="InterPro" id="IPR003593">
    <property type="entry name" value="AAA+_ATPase"/>
</dbReference>
<dbReference type="PANTHER" id="PTHR43820">
    <property type="entry name" value="HIGH-AFFINITY BRANCHED-CHAIN AMINO ACID TRANSPORT ATP-BINDING PROTEIN LIVF"/>
    <property type="match status" value="1"/>
</dbReference>
<keyword evidence="2" id="KW-0813">Transport</keyword>